<organism evidence="1 2">
    <name type="scientific">Neoaquamicrobium sediminum</name>
    <dbReference type="NCBI Taxonomy" id="1849104"/>
    <lineage>
        <taxon>Bacteria</taxon>
        <taxon>Pseudomonadati</taxon>
        <taxon>Pseudomonadota</taxon>
        <taxon>Alphaproteobacteria</taxon>
        <taxon>Hyphomicrobiales</taxon>
        <taxon>Phyllobacteriaceae</taxon>
        <taxon>Neoaquamicrobium</taxon>
    </lineage>
</organism>
<proteinExistence type="predicted"/>
<keyword evidence="2" id="KW-1185">Reference proteome</keyword>
<comment type="caution">
    <text evidence="1">The sequence shown here is derived from an EMBL/GenBank/DDBJ whole genome shotgun (WGS) entry which is preliminary data.</text>
</comment>
<evidence type="ECO:0000313" key="2">
    <source>
        <dbReference type="Proteomes" id="UP001559025"/>
    </source>
</evidence>
<evidence type="ECO:0000313" key="1">
    <source>
        <dbReference type="EMBL" id="MEX4009198.1"/>
    </source>
</evidence>
<reference evidence="1 2" key="1">
    <citation type="submission" date="2024-01" db="EMBL/GenBank/DDBJ databases">
        <title>New evidence supports the origin of RcGTA from prophage.</title>
        <authorList>
            <person name="Xu Y."/>
            <person name="Liu B."/>
            <person name="Chen F."/>
        </authorList>
    </citation>
    <scope>NUCLEOTIDE SEQUENCE [LARGE SCALE GENOMIC DNA]</scope>
    <source>
        <strain evidence="1 2">CBW1107-2</strain>
    </source>
</reference>
<dbReference type="RefSeq" id="WP_368804150.1">
    <property type="nucleotide sequence ID" value="NZ_JAZHFV010000006.1"/>
</dbReference>
<dbReference type="Proteomes" id="UP001559025">
    <property type="component" value="Unassembled WGS sequence"/>
</dbReference>
<sequence>MSAATTRWTDGSEAHLGFEPHELESMQPIIEAVCLELGVTEREKSRRKAVADRVMAAYSRGTRLPLNMVSAGLSEHRA</sequence>
<dbReference type="EMBL" id="JAZHFV010000006">
    <property type="protein sequence ID" value="MEX4009198.1"/>
    <property type="molecule type" value="Genomic_DNA"/>
</dbReference>
<protein>
    <submittedName>
        <fullName evidence="1">Uncharacterized protein</fullName>
    </submittedName>
</protein>
<accession>A0ABV3WWZ9</accession>
<name>A0ABV3WWZ9_9HYPH</name>
<gene>
    <name evidence="1" type="ORF">V1479_17945</name>
</gene>